<dbReference type="PANTHER" id="PTHR30469">
    <property type="entry name" value="MULTIDRUG RESISTANCE PROTEIN MDTA"/>
    <property type="match status" value="1"/>
</dbReference>
<feature type="coiled-coil region" evidence="2">
    <location>
        <begin position="118"/>
        <end position="147"/>
    </location>
</feature>
<dbReference type="AlphaFoldDB" id="A0A2U8FT21"/>
<dbReference type="NCBIfam" id="TIGR01730">
    <property type="entry name" value="RND_mfp"/>
    <property type="match status" value="1"/>
</dbReference>
<dbReference type="SUPFAM" id="SSF111369">
    <property type="entry name" value="HlyD-like secretion proteins"/>
    <property type="match status" value="1"/>
</dbReference>
<keyword evidence="3" id="KW-0732">Signal</keyword>
<reference evidence="6 7" key="1">
    <citation type="submission" date="2018-05" db="EMBL/GenBank/DDBJ databases">
        <title>complete genome sequence of Aquabacterium olei NBRC 110486.</title>
        <authorList>
            <person name="Tang B."/>
            <person name="Chang J."/>
            <person name="Zhang L."/>
            <person name="Yang H."/>
        </authorList>
    </citation>
    <scope>NUCLEOTIDE SEQUENCE [LARGE SCALE GENOMIC DNA]</scope>
    <source>
        <strain evidence="6 7">NBRC 110486</strain>
    </source>
</reference>
<feature type="domain" description="YknX-like C-terminal permuted SH3-like" evidence="5">
    <location>
        <begin position="302"/>
        <end position="371"/>
    </location>
</feature>
<dbReference type="Gene3D" id="1.10.287.470">
    <property type="entry name" value="Helix hairpin bin"/>
    <property type="match status" value="1"/>
</dbReference>
<dbReference type="Gene3D" id="2.40.420.20">
    <property type="match status" value="1"/>
</dbReference>
<evidence type="ECO:0000259" key="4">
    <source>
        <dbReference type="Pfam" id="PF25954"/>
    </source>
</evidence>
<accession>A0A2U8FT21</accession>
<keyword evidence="7" id="KW-1185">Reference proteome</keyword>
<proteinExistence type="inferred from homology"/>
<dbReference type="Pfam" id="PF25989">
    <property type="entry name" value="YknX_C"/>
    <property type="match status" value="1"/>
</dbReference>
<dbReference type="Gene3D" id="2.40.30.170">
    <property type="match status" value="1"/>
</dbReference>
<dbReference type="InterPro" id="IPR058637">
    <property type="entry name" value="YknX-like_C"/>
</dbReference>
<protein>
    <submittedName>
        <fullName evidence="6">Efflux transporter periplasmic adaptor subunit</fullName>
    </submittedName>
</protein>
<dbReference type="Gene3D" id="2.40.50.100">
    <property type="match status" value="1"/>
</dbReference>
<dbReference type="RefSeq" id="WP_109037033.1">
    <property type="nucleotide sequence ID" value="NZ_CP029210.1"/>
</dbReference>
<dbReference type="Pfam" id="PF25954">
    <property type="entry name" value="Beta-barrel_RND_2"/>
    <property type="match status" value="1"/>
</dbReference>
<dbReference type="KEGG" id="aon:DEH84_11830"/>
<keyword evidence="2" id="KW-0175">Coiled coil</keyword>
<feature type="chain" id="PRO_5016122620" evidence="3">
    <location>
        <begin position="21"/>
        <end position="379"/>
    </location>
</feature>
<sequence length="379" mass="39680">MNRLRSLTLTATLLTLTLLGACGRDESAKPAEGAAAADSDSSPGAAAARAALSVNVTSLEAASWPRTISADGSIAAWQEAIIGAETSGLRLQQVLVNVGDTVRRGQVLAEFRQDTVRAEAAATRAAVAEAQAALAEAQANAERARQLQPQGFMSAQQVQQALTVEQTARARVEAQKARLAVDDLRLSQTRVLAPDDGVISARPATVGSVVQPGQELFRLIRQGRLEWRGEVPQVDLERVQPGQPVNLTLTGGTTLNGKVRTVAPTLNPGNRLGLVYVDVPAGGVARAGMFATGRIELGATPAQTLPQSAVLLREGFHLVYTVGPGNRLRAVKIDVGRRVGDRIEVRGGLKPEDRVVVSGGAFLSEGDLVKVVASAPAAR</sequence>
<organism evidence="6 7">
    <name type="scientific">Aquabacterium olei</name>
    <dbReference type="NCBI Taxonomy" id="1296669"/>
    <lineage>
        <taxon>Bacteria</taxon>
        <taxon>Pseudomonadati</taxon>
        <taxon>Pseudomonadota</taxon>
        <taxon>Betaproteobacteria</taxon>
        <taxon>Burkholderiales</taxon>
        <taxon>Aquabacterium</taxon>
    </lineage>
</organism>
<dbReference type="Proteomes" id="UP000244892">
    <property type="component" value="Chromosome"/>
</dbReference>
<evidence type="ECO:0000313" key="6">
    <source>
        <dbReference type="EMBL" id="AWI54037.1"/>
    </source>
</evidence>
<evidence type="ECO:0000256" key="3">
    <source>
        <dbReference type="SAM" id="SignalP"/>
    </source>
</evidence>
<dbReference type="PROSITE" id="PS51257">
    <property type="entry name" value="PROKAR_LIPOPROTEIN"/>
    <property type="match status" value="1"/>
</dbReference>
<dbReference type="PANTHER" id="PTHR30469:SF15">
    <property type="entry name" value="HLYD FAMILY OF SECRETION PROTEINS"/>
    <property type="match status" value="1"/>
</dbReference>
<dbReference type="InterPro" id="IPR058792">
    <property type="entry name" value="Beta-barrel_RND_2"/>
</dbReference>
<dbReference type="OrthoDB" id="10524at2"/>
<dbReference type="GO" id="GO:0015562">
    <property type="term" value="F:efflux transmembrane transporter activity"/>
    <property type="evidence" value="ECO:0007669"/>
    <property type="project" value="TreeGrafter"/>
</dbReference>
<feature type="domain" description="CusB-like beta-barrel" evidence="4">
    <location>
        <begin position="230"/>
        <end position="295"/>
    </location>
</feature>
<dbReference type="InterPro" id="IPR006143">
    <property type="entry name" value="RND_pump_MFP"/>
</dbReference>
<gene>
    <name evidence="6" type="ORF">DEH84_11830</name>
</gene>
<evidence type="ECO:0000256" key="1">
    <source>
        <dbReference type="ARBA" id="ARBA00009477"/>
    </source>
</evidence>
<dbReference type="GO" id="GO:1990281">
    <property type="term" value="C:efflux pump complex"/>
    <property type="evidence" value="ECO:0007669"/>
    <property type="project" value="TreeGrafter"/>
</dbReference>
<dbReference type="EMBL" id="CP029210">
    <property type="protein sequence ID" value="AWI54037.1"/>
    <property type="molecule type" value="Genomic_DNA"/>
</dbReference>
<evidence type="ECO:0000313" key="7">
    <source>
        <dbReference type="Proteomes" id="UP000244892"/>
    </source>
</evidence>
<evidence type="ECO:0000256" key="2">
    <source>
        <dbReference type="SAM" id="Coils"/>
    </source>
</evidence>
<name>A0A2U8FT21_9BURK</name>
<comment type="similarity">
    <text evidence="1">Belongs to the membrane fusion protein (MFP) (TC 8.A.1) family.</text>
</comment>
<evidence type="ECO:0000259" key="5">
    <source>
        <dbReference type="Pfam" id="PF25989"/>
    </source>
</evidence>
<feature type="signal peptide" evidence="3">
    <location>
        <begin position="1"/>
        <end position="20"/>
    </location>
</feature>